<reference evidence="2" key="1">
    <citation type="submission" date="2021-02" db="EMBL/GenBank/DDBJ databases">
        <title>Genome sequence Cadophora malorum strain M34.</title>
        <authorList>
            <person name="Stefanovic E."/>
            <person name="Vu D."/>
            <person name="Scully C."/>
            <person name="Dijksterhuis J."/>
            <person name="Roader J."/>
            <person name="Houbraken J."/>
        </authorList>
    </citation>
    <scope>NUCLEOTIDE SEQUENCE</scope>
    <source>
        <strain evidence="2">M34</strain>
    </source>
</reference>
<evidence type="ECO:0000313" key="2">
    <source>
        <dbReference type="EMBL" id="KAG4415210.1"/>
    </source>
</evidence>
<feature type="region of interest" description="Disordered" evidence="1">
    <location>
        <begin position="238"/>
        <end position="380"/>
    </location>
</feature>
<feature type="compositionally biased region" description="Low complexity" evidence="1">
    <location>
        <begin position="125"/>
        <end position="135"/>
    </location>
</feature>
<sequence length="380" mass="41943">MFDLPDAKRIRRADLNRSRSSSPSSPTENDNSNTSRKDEEARQALLQAKLAALLGPVEFDAPVRQQLLDTATAKDKKDGKAETGDEHEKSTRRKRKRDAGEEPRDVAMEMDLGSGADSDSDSESDTSSTNTTDTSHPNPSADSPGKDQDLEQEYDFLLFHSHSSQPSPQKIILSTSDEPSGTGQILRPRPHSYFLAPKATGSRRAELDFAAVSGDDVRAERGRRHWGLEVPWRVRLLRPDGTLIPASRPPSKHPTSNSRPTDGVDTALGLNTPQAVTLTDRADARSETGTRTKPNKKRRILLRERKRKRDVAEEARRKERESKEEAEKEKRTRRNREKKVKRRMKEKAKKMEAGIGGDAGGDAGGHSVGGEGGQGEGTSD</sequence>
<protein>
    <submittedName>
        <fullName evidence="2">Uncharacterized protein</fullName>
    </submittedName>
</protein>
<dbReference type="Proteomes" id="UP000664132">
    <property type="component" value="Unassembled WGS sequence"/>
</dbReference>
<name>A0A8H7W2X9_9HELO</name>
<feature type="compositionally biased region" description="Basic and acidic residues" evidence="1">
    <location>
        <begin position="72"/>
        <end position="89"/>
    </location>
</feature>
<feature type="compositionally biased region" description="Basic and acidic residues" evidence="1">
    <location>
        <begin position="1"/>
        <end position="17"/>
    </location>
</feature>
<feature type="compositionally biased region" description="Polar residues" evidence="1">
    <location>
        <begin position="161"/>
        <end position="183"/>
    </location>
</feature>
<feature type="compositionally biased region" description="Basic residues" evidence="1">
    <location>
        <begin position="331"/>
        <end position="348"/>
    </location>
</feature>
<feature type="compositionally biased region" description="Basic residues" evidence="1">
    <location>
        <begin position="293"/>
        <end position="309"/>
    </location>
</feature>
<evidence type="ECO:0000256" key="1">
    <source>
        <dbReference type="SAM" id="MobiDB-lite"/>
    </source>
</evidence>
<comment type="caution">
    <text evidence="2">The sequence shown here is derived from an EMBL/GenBank/DDBJ whole genome shotgun (WGS) entry which is preliminary data.</text>
</comment>
<proteinExistence type="predicted"/>
<feature type="compositionally biased region" description="Gly residues" evidence="1">
    <location>
        <begin position="354"/>
        <end position="380"/>
    </location>
</feature>
<feature type="compositionally biased region" description="Basic and acidic residues" evidence="1">
    <location>
        <begin position="280"/>
        <end position="290"/>
    </location>
</feature>
<dbReference type="OrthoDB" id="3565221at2759"/>
<feature type="compositionally biased region" description="Basic and acidic residues" evidence="1">
    <location>
        <begin position="98"/>
        <end position="107"/>
    </location>
</feature>
<dbReference type="AlphaFoldDB" id="A0A8H7W2X9"/>
<organism evidence="2 3">
    <name type="scientific">Cadophora malorum</name>
    <dbReference type="NCBI Taxonomy" id="108018"/>
    <lineage>
        <taxon>Eukaryota</taxon>
        <taxon>Fungi</taxon>
        <taxon>Dikarya</taxon>
        <taxon>Ascomycota</taxon>
        <taxon>Pezizomycotina</taxon>
        <taxon>Leotiomycetes</taxon>
        <taxon>Helotiales</taxon>
        <taxon>Ploettnerulaceae</taxon>
        <taxon>Cadophora</taxon>
    </lineage>
</organism>
<keyword evidence="3" id="KW-1185">Reference proteome</keyword>
<feature type="region of interest" description="Disordered" evidence="1">
    <location>
        <begin position="69"/>
        <end position="191"/>
    </location>
</feature>
<evidence type="ECO:0000313" key="3">
    <source>
        <dbReference type="Proteomes" id="UP000664132"/>
    </source>
</evidence>
<dbReference type="EMBL" id="JAFJYH010000231">
    <property type="protein sequence ID" value="KAG4415210.1"/>
    <property type="molecule type" value="Genomic_DNA"/>
</dbReference>
<feature type="region of interest" description="Disordered" evidence="1">
    <location>
        <begin position="1"/>
        <end position="43"/>
    </location>
</feature>
<dbReference type="InterPro" id="IPR018555">
    <property type="entry name" value="C630.06c-like"/>
</dbReference>
<dbReference type="Pfam" id="PF09428">
    <property type="entry name" value="DUF2011"/>
    <property type="match status" value="1"/>
</dbReference>
<feature type="compositionally biased region" description="Low complexity" evidence="1">
    <location>
        <begin position="18"/>
        <end position="34"/>
    </location>
</feature>
<feature type="compositionally biased region" description="Basic and acidic residues" evidence="1">
    <location>
        <begin position="310"/>
        <end position="330"/>
    </location>
</feature>
<accession>A0A8H7W2X9</accession>
<gene>
    <name evidence="2" type="ORF">IFR04_011669</name>
</gene>